<organism evidence="2 3">
    <name type="scientific">Entomomonas moraniae</name>
    <dbReference type="NCBI Taxonomy" id="2213226"/>
    <lineage>
        <taxon>Bacteria</taxon>
        <taxon>Pseudomonadati</taxon>
        <taxon>Pseudomonadota</taxon>
        <taxon>Gammaproteobacteria</taxon>
        <taxon>Pseudomonadales</taxon>
        <taxon>Pseudomonadaceae</taxon>
        <taxon>Entomomonas</taxon>
    </lineage>
</organism>
<keyword evidence="1" id="KW-1133">Transmembrane helix</keyword>
<accession>A0A3S9XCP2</accession>
<dbReference type="Proteomes" id="UP000273143">
    <property type="component" value="Chromosome"/>
</dbReference>
<sequence>MAYITVGFAIFIINLLIGLSVLRAKKNSALKASFMFLWICILVISPLLVLIAPYLYFIAYCSVFTCHFAS</sequence>
<dbReference type="KEGG" id="emo:DM558_05150"/>
<feature type="transmembrane region" description="Helical" evidence="1">
    <location>
        <begin position="6"/>
        <end position="24"/>
    </location>
</feature>
<gene>
    <name evidence="2" type="ORF">DM558_05150</name>
</gene>
<dbReference type="AlphaFoldDB" id="A0A3S9XCP2"/>
<reference evidence="3" key="1">
    <citation type="submission" date="2018-06" db="EMBL/GenBank/DDBJ databases">
        <title>Complete genome of Pseudomonas insecticola strain QZS01.</title>
        <authorList>
            <person name="Wang J."/>
            <person name="Su Q."/>
        </authorList>
    </citation>
    <scope>NUCLEOTIDE SEQUENCE [LARGE SCALE GENOMIC DNA]</scope>
    <source>
        <strain evidence="3">QZS01</strain>
    </source>
</reference>
<evidence type="ECO:0000256" key="1">
    <source>
        <dbReference type="SAM" id="Phobius"/>
    </source>
</evidence>
<keyword evidence="1" id="KW-0812">Transmembrane</keyword>
<proteinExistence type="predicted"/>
<evidence type="ECO:0000313" key="2">
    <source>
        <dbReference type="EMBL" id="AZS50199.1"/>
    </source>
</evidence>
<keyword evidence="1" id="KW-0472">Membrane</keyword>
<protein>
    <submittedName>
        <fullName evidence="2">Uncharacterized protein</fullName>
    </submittedName>
</protein>
<dbReference type="EMBL" id="CP029822">
    <property type="protein sequence ID" value="AZS50199.1"/>
    <property type="molecule type" value="Genomic_DNA"/>
</dbReference>
<evidence type="ECO:0000313" key="3">
    <source>
        <dbReference type="Proteomes" id="UP000273143"/>
    </source>
</evidence>
<keyword evidence="3" id="KW-1185">Reference proteome</keyword>
<name>A0A3S9XCP2_9GAMM</name>
<feature type="transmembrane region" description="Helical" evidence="1">
    <location>
        <begin position="36"/>
        <end position="57"/>
    </location>
</feature>